<dbReference type="Pfam" id="PF04413">
    <property type="entry name" value="Glycos_transf_N"/>
    <property type="match status" value="1"/>
</dbReference>
<evidence type="ECO:0000256" key="4">
    <source>
        <dbReference type="ARBA" id="ARBA00022679"/>
    </source>
</evidence>
<comment type="catalytic activity">
    <reaction evidence="6 9">
        <text>lipid IVA (E. coli) + CMP-3-deoxy-beta-D-manno-octulosonate = alpha-Kdo-(2-&gt;6)-lipid IVA (E. coli) + CMP + H(+)</text>
        <dbReference type="Rhea" id="RHEA:28066"/>
        <dbReference type="ChEBI" id="CHEBI:15378"/>
        <dbReference type="ChEBI" id="CHEBI:58603"/>
        <dbReference type="ChEBI" id="CHEBI:60364"/>
        <dbReference type="ChEBI" id="CHEBI:60377"/>
        <dbReference type="ChEBI" id="CHEBI:85987"/>
        <dbReference type="EC" id="2.4.99.12"/>
    </reaction>
</comment>
<organism evidence="11 12">
    <name type="scientific">Nitrogeniibacter mangrovi</name>
    <dbReference type="NCBI Taxonomy" id="2016596"/>
    <lineage>
        <taxon>Bacteria</taxon>
        <taxon>Pseudomonadati</taxon>
        <taxon>Pseudomonadota</taxon>
        <taxon>Betaproteobacteria</taxon>
        <taxon>Rhodocyclales</taxon>
        <taxon>Zoogloeaceae</taxon>
        <taxon>Nitrogeniibacter</taxon>
    </lineage>
</organism>
<keyword evidence="9" id="KW-1003">Cell membrane</keyword>
<dbReference type="SUPFAM" id="SSF53756">
    <property type="entry name" value="UDP-Glycosyltransferase/glycogen phosphorylase"/>
    <property type="match status" value="1"/>
</dbReference>
<evidence type="ECO:0000256" key="6">
    <source>
        <dbReference type="ARBA" id="ARBA00049183"/>
    </source>
</evidence>
<evidence type="ECO:0000256" key="5">
    <source>
        <dbReference type="ARBA" id="ARBA00031445"/>
    </source>
</evidence>
<dbReference type="InterPro" id="IPR039901">
    <property type="entry name" value="Kdotransferase"/>
</dbReference>
<dbReference type="Gene3D" id="3.40.50.11720">
    <property type="entry name" value="3-Deoxy-D-manno-octulosonic-acid transferase, N-terminal domain"/>
    <property type="match status" value="1"/>
</dbReference>
<feature type="domain" description="3-deoxy-D-manno-octulosonic-acid transferase N-terminal" evidence="10">
    <location>
        <begin position="35"/>
        <end position="212"/>
    </location>
</feature>
<sequence>MSIRRLYSALWFLSLPLVVMRLWWKGRRQPAYRRHLAERFGRYAQPRTDRCVWIHAVSVGETRAAQPLVRALRGHDPALHILFTHMTPTGRETAQALYADADDRIHSVYLPYDLGYLHARFLRHFRPLAGIVMETEVWPNLMARADRDRCPMLLVNGRLSQRSFARYLRFGALAREAFGGFAVIGAQSPADAQRFTGLGARRVEVTGNIKFDNHPADAQVALGRQFRARIGDRPVVLAASTREGEEADLLDVAGPLIASGALLAIVPRHPQRFDAVAQLAEARGYRVGRRSRGDGPDAGDQVWLGDSMGEMTAYYTLADVVLMGGTWRPLGGQNFIECCAVGTPVVLGPSTFNFAQAAEQALEAGAAVQCADLNGAVDRAMALLNDPSGLNTMGTAALAFAQAHGGATERTLALITPWLSGAAPASPVASADSKTA</sequence>
<proteinExistence type="inferred from homology"/>
<feature type="site" description="Transition state stabilizer" evidence="8">
    <location>
        <position position="134"/>
    </location>
</feature>
<dbReference type="UniPathway" id="UPA00958"/>
<evidence type="ECO:0000313" key="12">
    <source>
        <dbReference type="Proteomes" id="UP000501991"/>
    </source>
</evidence>
<evidence type="ECO:0000256" key="1">
    <source>
        <dbReference type="ARBA" id="ARBA00004713"/>
    </source>
</evidence>
<dbReference type="GO" id="GO:0005886">
    <property type="term" value="C:plasma membrane"/>
    <property type="evidence" value="ECO:0007669"/>
    <property type="project" value="UniProtKB-SubCell"/>
</dbReference>
<evidence type="ECO:0000256" key="9">
    <source>
        <dbReference type="RuleBase" id="RU365103"/>
    </source>
</evidence>
<keyword evidence="9" id="KW-0448">Lipopolysaccharide biosynthesis</keyword>
<dbReference type="PANTHER" id="PTHR42755">
    <property type="entry name" value="3-DEOXY-MANNO-OCTULOSONATE CYTIDYLYLTRANSFERASE"/>
    <property type="match status" value="1"/>
</dbReference>
<comment type="pathway">
    <text evidence="1 9">Bacterial outer membrane biogenesis; LPS core biosynthesis.</text>
</comment>
<dbReference type="InterPro" id="IPR038107">
    <property type="entry name" value="Glycos_transf_N_sf"/>
</dbReference>
<dbReference type="GO" id="GO:0009244">
    <property type="term" value="P:lipopolysaccharide core region biosynthetic process"/>
    <property type="evidence" value="ECO:0007669"/>
    <property type="project" value="UniProtKB-UniRule"/>
</dbReference>
<dbReference type="Gene3D" id="3.40.50.2000">
    <property type="entry name" value="Glycogen Phosphorylase B"/>
    <property type="match status" value="1"/>
</dbReference>
<dbReference type="RefSeq" id="WP_173764131.1">
    <property type="nucleotide sequence ID" value="NZ_CP048836.1"/>
</dbReference>
<feature type="site" description="Transition state stabilizer" evidence="8">
    <location>
        <position position="210"/>
    </location>
</feature>
<dbReference type="GO" id="GO:0009245">
    <property type="term" value="P:lipid A biosynthetic process"/>
    <property type="evidence" value="ECO:0007669"/>
    <property type="project" value="TreeGrafter"/>
</dbReference>
<comment type="similarity">
    <text evidence="9">Belongs to the glycosyltransferase group 1 family.</text>
</comment>
<dbReference type="KEGG" id="azq:G3580_04500"/>
<evidence type="ECO:0000256" key="8">
    <source>
        <dbReference type="PIRSR" id="PIRSR639901-2"/>
    </source>
</evidence>
<reference evidence="11 12" key="1">
    <citation type="submission" date="2020-02" db="EMBL/GenBank/DDBJ databases">
        <title>Nitrogenibacter mangrovi gen. nov., sp. nov. isolated from mangrove sediment, a denitrifying betaproteobacterium.</title>
        <authorList>
            <person name="Liao H."/>
            <person name="Tian Y."/>
        </authorList>
    </citation>
    <scope>NUCLEOTIDE SEQUENCE [LARGE SCALE GENOMIC DNA]</scope>
    <source>
        <strain evidence="11 12">M9-3-2</strain>
    </source>
</reference>
<evidence type="ECO:0000259" key="10">
    <source>
        <dbReference type="Pfam" id="PF04413"/>
    </source>
</evidence>
<keyword evidence="9" id="KW-0812">Transmembrane</keyword>
<dbReference type="GO" id="GO:0043842">
    <property type="term" value="F:Kdo transferase activity"/>
    <property type="evidence" value="ECO:0007669"/>
    <property type="project" value="UniProtKB-EC"/>
</dbReference>
<evidence type="ECO:0000256" key="3">
    <source>
        <dbReference type="ARBA" id="ARBA00019077"/>
    </source>
</evidence>
<comment type="subcellular location">
    <subcellularLocation>
        <location evidence="9">Cell membrane</location>
    </subcellularLocation>
</comment>
<accession>A0A6C1B237</accession>
<comment type="function">
    <text evidence="9">Involved in lipopolysaccharide (LPS) biosynthesis. Catalyzes the transfer of 3-deoxy-D-manno-octulosonate (Kdo) residue(s) from CMP-Kdo to lipid IV(A), the tetraacyldisaccharide-1,4'-bisphosphate precursor of lipid A.</text>
</comment>
<keyword evidence="9" id="KW-1133">Transmembrane helix</keyword>
<name>A0A6C1B237_9RHOO</name>
<dbReference type="AlphaFoldDB" id="A0A6C1B237"/>
<gene>
    <name evidence="11" type="ORF">G3580_04500</name>
</gene>
<keyword evidence="12" id="KW-1185">Reference proteome</keyword>
<dbReference type="EMBL" id="CP048836">
    <property type="protein sequence ID" value="QID16965.1"/>
    <property type="molecule type" value="Genomic_DNA"/>
</dbReference>
<evidence type="ECO:0000256" key="7">
    <source>
        <dbReference type="PIRSR" id="PIRSR639901-1"/>
    </source>
</evidence>
<feature type="transmembrane region" description="Helical" evidence="9">
    <location>
        <begin position="6"/>
        <end position="24"/>
    </location>
</feature>
<keyword evidence="4 9" id="KW-0808">Transferase</keyword>
<dbReference type="PANTHER" id="PTHR42755:SF1">
    <property type="entry name" value="3-DEOXY-D-MANNO-OCTULOSONIC ACID TRANSFERASE, MITOCHONDRIAL-RELATED"/>
    <property type="match status" value="1"/>
</dbReference>
<feature type="active site" description="Proton acceptor" evidence="7">
    <location>
        <position position="61"/>
    </location>
</feature>
<dbReference type="FunFam" id="3.40.50.11720:FF:000001">
    <property type="entry name" value="3-deoxy-D-manno-octulosonic acid transferase"/>
    <property type="match status" value="1"/>
</dbReference>
<dbReference type="EC" id="2.4.99.12" evidence="2 9"/>
<evidence type="ECO:0000256" key="2">
    <source>
        <dbReference type="ARBA" id="ARBA00012621"/>
    </source>
</evidence>
<protein>
    <recommendedName>
        <fullName evidence="3 9">3-deoxy-D-manno-octulosonic acid transferase</fullName>
        <shortName evidence="9">Kdo transferase</shortName>
        <ecNumber evidence="2 9">2.4.99.12</ecNumber>
    </recommendedName>
    <alternativeName>
        <fullName evidence="5 9">Lipid IV(A) 3-deoxy-D-manno-octulosonic acid transferase</fullName>
    </alternativeName>
</protein>
<dbReference type="NCBIfam" id="NF004386">
    <property type="entry name" value="PRK05749.1-2"/>
    <property type="match status" value="1"/>
</dbReference>
<evidence type="ECO:0000313" key="11">
    <source>
        <dbReference type="EMBL" id="QID16965.1"/>
    </source>
</evidence>
<dbReference type="InterPro" id="IPR007507">
    <property type="entry name" value="Glycos_transf_N"/>
</dbReference>
<dbReference type="Proteomes" id="UP000501991">
    <property type="component" value="Chromosome"/>
</dbReference>
<keyword evidence="9" id="KW-0472">Membrane</keyword>